<proteinExistence type="predicted"/>
<dbReference type="InterPro" id="IPR008269">
    <property type="entry name" value="Lon_proteolytic"/>
</dbReference>
<dbReference type="PROSITE" id="PS50106">
    <property type="entry name" value="PDZ"/>
    <property type="match status" value="1"/>
</dbReference>
<dbReference type="InterPro" id="IPR014721">
    <property type="entry name" value="Ribsml_uS5_D2-typ_fold_subgr"/>
</dbReference>
<gene>
    <name evidence="3" type="ORF">UFOPK1684_00388</name>
</gene>
<evidence type="ECO:0000259" key="2">
    <source>
        <dbReference type="PROSITE" id="PS50106"/>
    </source>
</evidence>
<dbReference type="InterPro" id="IPR027065">
    <property type="entry name" value="Lon_Prtase"/>
</dbReference>
<feature type="transmembrane region" description="Helical" evidence="1">
    <location>
        <begin position="21"/>
        <end position="44"/>
    </location>
</feature>
<dbReference type="AlphaFoldDB" id="A0A6J6DR84"/>
<keyword evidence="1" id="KW-0472">Membrane</keyword>
<accession>A0A6J6DR84</accession>
<organism evidence="3">
    <name type="scientific">freshwater metagenome</name>
    <dbReference type="NCBI Taxonomy" id="449393"/>
    <lineage>
        <taxon>unclassified sequences</taxon>
        <taxon>metagenomes</taxon>
        <taxon>ecological metagenomes</taxon>
    </lineage>
</organism>
<dbReference type="SMART" id="SM00228">
    <property type="entry name" value="PDZ"/>
    <property type="match status" value="1"/>
</dbReference>
<dbReference type="GO" id="GO:0004252">
    <property type="term" value="F:serine-type endopeptidase activity"/>
    <property type="evidence" value="ECO:0007669"/>
    <property type="project" value="InterPro"/>
</dbReference>
<dbReference type="SUPFAM" id="SSF50156">
    <property type="entry name" value="PDZ domain-like"/>
    <property type="match status" value="1"/>
</dbReference>
<dbReference type="EMBL" id="CAEZTM010000011">
    <property type="protein sequence ID" value="CAB4565385.1"/>
    <property type="molecule type" value="Genomic_DNA"/>
</dbReference>
<dbReference type="InterPro" id="IPR001478">
    <property type="entry name" value="PDZ"/>
</dbReference>
<dbReference type="InterPro" id="IPR020568">
    <property type="entry name" value="Ribosomal_Su5_D2-typ_SF"/>
</dbReference>
<dbReference type="SUPFAM" id="SSF54211">
    <property type="entry name" value="Ribosomal protein S5 domain 2-like"/>
    <property type="match status" value="1"/>
</dbReference>
<keyword evidence="1" id="KW-1133">Transmembrane helix</keyword>
<name>A0A6J6DR84_9ZZZZ</name>
<dbReference type="Pfam" id="PF05362">
    <property type="entry name" value="Lon_C"/>
    <property type="match status" value="1"/>
</dbReference>
<dbReference type="GO" id="GO:0030163">
    <property type="term" value="P:protein catabolic process"/>
    <property type="evidence" value="ECO:0007669"/>
    <property type="project" value="InterPro"/>
</dbReference>
<dbReference type="Gene3D" id="3.30.230.10">
    <property type="match status" value="1"/>
</dbReference>
<feature type="domain" description="PDZ" evidence="2">
    <location>
        <begin position="133"/>
        <end position="215"/>
    </location>
</feature>
<evidence type="ECO:0000313" key="3">
    <source>
        <dbReference type="EMBL" id="CAB4565385.1"/>
    </source>
</evidence>
<keyword evidence="1" id="KW-0812">Transmembrane</keyword>
<dbReference type="GO" id="GO:0004176">
    <property type="term" value="F:ATP-dependent peptidase activity"/>
    <property type="evidence" value="ECO:0007669"/>
    <property type="project" value="InterPro"/>
</dbReference>
<dbReference type="Gene3D" id="2.30.42.10">
    <property type="match status" value="1"/>
</dbReference>
<dbReference type="GO" id="GO:0006508">
    <property type="term" value="P:proteolysis"/>
    <property type="evidence" value="ECO:0007669"/>
    <property type="project" value="InterPro"/>
</dbReference>
<dbReference type="GO" id="GO:0005524">
    <property type="term" value="F:ATP binding"/>
    <property type="evidence" value="ECO:0007669"/>
    <property type="project" value="InterPro"/>
</dbReference>
<dbReference type="PANTHER" id="PTHR10046">
    <property type="entry name" value="ATP DEPENDENT LON PROTEASE FAMILY MEMBER"/>
    <property type="match status" value="1"/>
</dbReference>
<sequence length="368" mass="37979">MTIFEQDDPTRVIQQRSRRAGWLMLGLTALIAVGLSLLPAPYVIDHPGPTFDTLGSVETSGGDVSLISISGAPTYEPSGELRLTTVTRSGNPENLPGWLDVVTGWLDPSRTVIPVDVAYPPGVSVEANLEAAQIEMRNSQQESVAAALGYVGVPYTSLLVVAQAMEGGPSEGVLESDDVVVQAAGQSVSDVSQLREIIADSGAGKPLELLVERAGRLETIEVVPRLSEGDTRVPMIGIVVSGRYEFPIEVDIALENVGGPSAGLVFALGIVEMLSKEDLTSGTVIAGTGTITAGGDVGSIGGIRHKMLGALNDGASVFLAPASNCPDIVGHIPEGLVVVPVATLSEAVDALRLFAAGEPTPSCPGRSG</sequence>
<dbReference type="InterPro" id="IPR036034">
    <property type="entry name" value="PDZ_sf"/>
</dbReference>
<reference evidence="3" key="1">
    <citation type="submission" date="2020-05" db="EMBL/GenBank/DDBJ databases">
        <authorList>
            <person name="Chiriac C."/>
            <person name="Salcher M."/>
            <person name="Ghai R."/>
            <person name="Kavagutti S V."/>
        </authorList>
    </citation>
    <scope>NUCLEOTIDE SEQUENCE</scope>
</reference>
<protein>
    <submittedName>
        <fullName evidence="3">Unannotated protein</fullName>
    </submittedName>
</protein>
<evidence type="ECO:0000256" key="1">
    <source>
        <dbReference type="SAM" id="Phobius"/>
    </source>
</evidence>